<keyword evidence="1 6" id="KW-0560">Oxidoreductase</keyword>
<feature type="domain" description="GFO/IDH/MocA-like oxidoreductase" evidence="5">
    <location>
        <begin position="167"/>
        <end position="309"/>
    </location>
</feature>
<dbReference type="EMBL" id="WTPX01000052">
    <property type="protein sequence ID" value="NNJ25869.1"/>
    <property type="molecule type" value="Genomic_DNA"/>
</dbReference>
<evidence type="ECO:0000256" key="1">
    <source>
        <dbReference type="ARBA" id="ARBA00023002"/>
    </source>
</evidence>
<dbReference type="RefSeq" id="WP_171186305.1">
    <property type="nucleotide sequence ID" value="NZ_WTPX01000052.1"/>
</dbReference>
<dbReference type="Pfam" id="PF01408">
    <property type="entry name" value="GFO_IDH_MocA"/>
    <property type="match status" value="1"/>
</dbReference>
<protein>
    <submittedName>
        <fullName evidence="6">Glucose--fructose oxidoreductase</fullName>
        <ecNumber evidence="6">1.1.99.28</ecNumber>
    </submittedName>
</protein>
<dbReference type="GO" id="GO:0047061">
    <property type="term" value="F:glucose-fructose oxidoreductase activity"/>
    <property type="evidence" value="ECO:0007669"/>
    <property type="project" value="UniProtKB-EC"/>
</dbReference>
<dbReference type="PRINTS" id="PR01775">
    <property type="entry name" value="GLFROXRDTASE"/>
</dbReference>
<dbReference type="InterPro" id="IPR004104">
    <property type="entry name" value="Gfo/Idh/MocA-like_OxRdtase_C"/>
</dbReference>
<dbReference type="InterPro" id="IPR050463">
    <property type="entry name" value="Gfo/Idh/MocA_oxidrdct_glycsds"/>
</dbReference>
<dbReference type="Gene3D" id="3.30.360.10">
    <property type="entry name" value="Dihydrodipicolinate Reductase, domain 2"/>
    <property type="match status" value="1"/>
</dbReference>
<proteinExistence type="predicted"/>
<feature type="domain" description="Gfo/Idh/MocA-like oxidoreductase C-terminal" evidence="4">
    <location>
        <begin position="334"/>
        <end position="383"/>
    </location>
</feature>
<evidence type="ECO:0000259" key="3">
    <source>
        <dbReference type="Pfam" id="PF01408"/>
    </source>
</evidence>
<sequence>MPARRTFLASTAALSAAAALSPRLFAAGTDEKKKLGYALVGLGRLSTNQLAPALEKTEHAKLAAVVSGTPSKRDKWRAKYDLGDHVYTYEQFDRLADDDAVDVIYIVLPNGLHAEYTIRGAETGKHVFCEKPMANTAEECRQMIAACEKADVKLGIGYRCQFEPHHLKAMETVRSGGLGELRGLGAGFGFKMPADADPDQKLHWRLNRELAGGGPLMDVGIYALQFCRYMTGREPISVTAQTTLTESIKFRQVEETLGWTMTFPSVLESEAKERNLPEPLRAQVTASCATTYNFGGFNQGEAFGEKGSVLLKPAYSYSGLDGSVKGEPMNLDTPDQFAVEIDAFSQSVKQKSPFKCPGEEGLRDLLAIEAIYQAAETGRRVEVAQL</sequence>
<evidence type="ECO:0000313" key="7">
    <source>
        <dbReference type="Proteomes" id="UP000609651"/>
    </source>
</evidence>
<reference evidence="6 7" key="1">
    <citation type="journal article" date="2020" name="Syst. Appl. Microbiol.">
        <title>Alienimonas chondri sp. nov., a novel planctomycete isolated from the biofilm of the red alga Chondrus crispus.</title>
        <authorList>
            <person name="Vitorino I."/>
            <person name="Albuquerque L."/>
            <person name="Wiegand S."/>
            <person name="Kallscheuer N."/>
            <person name="da Costa M.S."/>
            <person name="Lobo-da-Cunha A."/>
            <person name="Jogler C."/>
            <person name="Lage O.M."/>
        </authorList>
    </citation>
    <scope>NUCLEOTIDE SEQUENCE [LARGE SCALE GENOMIC DNA]</scope>
    <source>
        <strain evidence="6 7">LzC2</strain>
    </source>
</reference>
<dbReference type="InterPro" id="IPR000683">
    <property type="entry name" value="Gfo/Idh/MocA-like_OxRdtase_N"/>
</dbReference>
<dbReference type="SUPFAM" id="SSF55347">
    <property type="entry name" value="Glyceraldehyde-3-phosphate dehydrogenase-like, C-terminal domain"/>
    <property type="match status" value="1"/>
</dbReference>
<dbReference type="SUPFAM" id="SSF51735">
    <property type="entry name" value="NAD(P)-binding Rossmann-fold domains"/>
    <property type="match status" value="1"/>
</dbReference>
<organism evidence="6 7">
    <name type="scientific">Alienimonas chondri</name>
    <dbReference type="NCBI Taxonomy" id="2681879"/>
    <lineage>
        <taxon>Bacteria</taxon>
        <taxon>Pseudomonadati</taxon>
        <taxon>Planctomycetota</taxon>
        <taxon>Planctomycetia</taxon>
        <taxon>Planctomycetales</taxon>
        <taxon>Planctomycetaceae</taxon>
        <taxon>Alienimonas</taxon>
    </lineage>
</organism>
<evidence type="ECO:0000313" key="6">
    <source>
        <dbReference type="EMBL" id="NNJ25869.1"/>
    </source>
</evidence>
<comment type="caution">
    <text evidence="6">The sequence shown here is derived from an EMBL/GenBank/DDBJ whole genome shotgun (WGS) entry which is preliminary data.</text>
</comment>
<dbReference type="EC" id="1.1.99.28" evidence="6"/>
<feature type="chain" id="PRO_5047111640" evidence="2">
    <location>
        <begin position="27"/>
        <end position="386"/>
    </location>
</feature>
<evidence type="ECO:0000259" key="4">
    <source>
        <dbReference type="Pfam" id="PF02894"/>
    </source>
</evidence>
<dbReference type="InterPro" id="IPR036291">
    <property type="entry name" value="NAD(P)-bd_dom_sf"/>
</dbReference>
<dbReference type="InterPro" id="IPR008354">
    <property type="entry name" value="Glc-Fru_OxRdtase_bac"/>
</dbReference>
<dbReference type="Pfam" id="PF22725">
    <property type="entry name" value="GFO_IDH_MocA_C3"/>
    <property type="match status" value="1"/>
</dbReference>
<keyword evidence="7" id="KW-1185">Reference proteome</keyword>
<evidence type="ECO:0000259" key="5">
    <source>
        <dbReference type="Pfam" id="PF22725"/>
    </source>
</evidence>
<dbReference type="Proteomes" id="UP000609651">
    <property type="component" value="Unassembled WGS sequence"/>
</dbReference>
<dbReference type="InterPro" id="IPR055170">
    <property type="entry name" value="GFO_IDH_MocA-like_dom"/>
</dbReference>
<feature type="signal peptide" evidence="2">
    <location>
        <begin position="1"/>
        <end position="26"/>
    </location>
</feature>
<dbReference type="InterPro" id="IPR006311">
    <property type="entry name" value="TAT_signal"/>
</dbReference>
<dbReference type="PROSITE" id="PS51318">
    <property type="entry name" value="TAT"/>
    <property type="match status" value="1"/>
</dbReference>
<feature type="domain" description="Gfo/Idh/MocA-like oxidoreductase N-terminal" evidence="3">
    <location>
        <begin position="36"/>
        <end position="158"/>
    </location>
</feature>
<keyword evidence="2" id="KW-0732">Signal</keyword>
<evidence type="ECO:0000256" key="2">
    <source>
        <dbReference type="SAM" id="SignalP"/>
    </source>
</evidence>
<accession>A0ABX1VCN3</accession>
<dbReference type="PANTHER" id="PTHR43818:SF11">
    <property type="entry name" value="BCDNA.GH03377"/>
    <property type="match status" value="1"/>
</dbReference>
<dbReference type="PANTHER" id="PTHR43818">
    <property type="entry name" value="BCDNA.GH03377"/>
    <property type="match status" value="1"/>
</dbReference>
<dbReference type="Gene3D" id="3.40.50.720">
    <property type="entry name" value="NAD(P)-binding Rossmann-like Domain"/>
    <property type="match status" value="1"/>
</dbReference>
<dbReference type="Pfam" id="PF02894">
    <property type="entry name" value="GFO_IDH_MocA_C"/>
    <property type="match status" value="1"/>
</dbReference>
<name>A0ABX1VCN3_9PLAN</name>
<gene>
    <name evidence="6" type="primary">gfo_2</name>
    <name evidence="6" type="ORF">LzC2_19450</name>
</gene>